<reference evidence="6 7" key="1">
    <citation type="submission" date="2015-07" db="EMBL/GenBank/DDBJ databases">
        <authorList>
            <person name="Noorani M."/>
        </authorList>
    </citation>
    <scope>NUCLEOTIDE SEQUENCE [LARGE SCALE GENOMIC DNA]</scope>
    <source>
        <strain evidence="6">LMG730</strain>
    </source>
</reference>
<dbReference type="InterPro" id="IPR058163">
    <property type="entry name" value="LysR-type_TF_proteobact-type"/>
</dbReference>
<gene>
    <name evidence="6" type="primary">trpI</name>
    <name evidence="6" type="ORF">XTPLMG730_0258</name>
</gene>
<dbReference type="GO" id="GO:0006351">
    <property type="term" value="P:DNA-templated transcription"/>
    <property type="evidence" value="ECO:0007669"/>
    <property type="project" value="TreeGrafter"/>
</dbReference>
<dbReference type="Proteomes" id="UP000045978">
    <property type="component" value="Unassembled WGS sequence"/>
</dbReference>
<feature type="domain" description="HTH lysR-type" evidence="5">
    <location>
        <begin position="8"/>
        <end position="65"/>
    </location>
</feature>
<dbReference type="InterPro" id="IPR005119">
    <property type="entry name" value="LysR_subst-bd"/>
</dbReference>
<dbReference type="InterPro" id="IPR036390">
    <property type="entry name" value="WH_DNA-bd_sf"/>
</dbReference>
<dbReference type="InterPro" id="IPR036388">
    <property type="entry name" value="WH-like_DNA-bd_sf"/>
</dbReference>
<dbReference type="GO" id="GO:0003700">
    <property type="term" value="F:DNA-binding transcription factor activity"/>
    <property type="evidence" value="ECO:0007669"/>
    <property type="project" value="InterPro"/>
</dbReference>
<proteinExistence type="inferred from homology"/>
<dbReference type="PRINTS" id="PR00039">
    <property type="entry name" value="HTHLYSR"/>
</dbReference>
<evidence type="ECO:0000259" key="5">
    <source>
        <dbReference type="PROSITE" id="PS50931"/>
    </source>
</evidence>
<dbReference type="FunFam" id="3.40.190.10:FF:000017">
    <property type="entry name" value="Glycine cleavage system transcriptional activator"/>
    <property type="match status" value="1"/>
</dbReference>
<evidence type="ECO:0000256" key="1">
    <source>
        <dbReference type="ARBA" id="ARBA00009437"/>
    </source>
</evidence>
<protein>
    <submittedName>
        <fullName evidence="6">HTH-type transcriptional regulator TrpI</fullName>
    </submittedName>
</protein>
<dbReference type="Gene3D" id="1.10.10.10">
    <property type="entry name" value="Winged helix-like DNA-binding domain superfamily/Winged helix DNA-binding domain"/>
    <property type="match status" value="1"/>
</dbReference>
<evidence type="ECO:0000256" key="4">
    <source>
        <dbReference type="ARBA" id="ARBA00023163"/>
    </source>
</evidence>
<accession>A0A0K2ZHS6</accession>
<comment type="similarity">
    <text evidence="1">Belongs to the LysR transcriptional regulatory family.</text>
</comment>
<dbReference type="InterPro" id="IPR000847">
    <property type="entry name" value="LysR_HTH_N"/>
</dbReference>
<dbReference type="Pfam" id="PF03466">
    <property type="entry name" value="LysR_substrate"/>
    <property type="match status" value="1"/>
</dbReference>
<dbReference type="GO" id="GO:0043565">
    <property type="term" value="F:sequence-specific DNA binding"/>
    <property type="evidence" value="ECO:0007669"/>
    <property type="project" value="TreeGrafter"/>
</dbReference>
<keyword evidence="4" id="KW-0804">Transcription</keyword>
<dbReference type="PANTHER" id="PTHR30537">
    <property type="entry name" value="HTH-TYPE TRANSCRIPTIONAL REGULATOR"/>
    <property type="match status" value="1"/>
</dbReference>
<dbReference type="AlphaFoldDB" id="A0A0K2ZHS6"/>
<evidence type="ECO:0000313" key="7">
    <source>
        <dbReference type="Proteomes" id="UP000045978"/>
    </source>
</evidence>
<dbReference type="FunFam" id="1.10.10.10:FF:000001">
    <property type="entry name" value="LysR family transcriptional regulator"/>
    <property type="match status" value="1"/>
</dbReference>
<evidence type="ECO:0000256" key="3">
    <source>
        <dbReference type="ARBA" id="ARBA00023125"/>
    </source>
</evidence>
<evidence type="ECO:0000313" key="6">
    <source>
        <dbReference type="EMBL" id="CTP82920.1"/>
    </source>
</evidence>
<dbReference type="Gene3D" id="3.40.190.10">
    <property type="entry name" value="Periplasmic binding protein-like II"/>
    <property type="match status" value="2"/>
</dbReference>
<dbReference type="RefSeq" id="WP_053836901.1">
    <property type="nucleotide sequence ID" value="NZ_CP076251.1"/>
</dbReference>
<keyword evidence="2" id="KW-0805">Transcription regulation</keyword>
<dbReference type="PANTHER" id="PTHR30537:SF74">
    <property type="entry name" value="HTH-TYPE TRANSCRIPTIONAL REGULATOR TRPI"/>
    <property type="match status" value="1"/>
</dbReference>
<dbReference type="EMBL" id="CXOJ01000004">
    <property type="protein sequence ID" value="CTP82920.1"/>
    <property type="molecule type" value="Genomic_DNA"/>
</dbReference>
<evidence type="ECO:0000256" key="2">
    <source>
        <dbReference type="ARBA" id="ARBA00023015"/>
    </source>
</evidence>
<dbReference type="Pfam" id="PF00126">
    <property type="entry name" value="HTH_1"/>
    <property type="match status" value="1"/>
</dbReference>
<dbReference type="SUPFAM" id="SSF46785">
    <property type="entry name" value="Winged helix' DNA-binding domain"/>
    <property type="match status" value="1"/>
</dbReference>
<sequence>MSGLRRLPSLNALRAFEAAARLRSVGGAAAELHVTHGAVSRQIRLLEEELGLALLQREGRGIRPTAAGERLRDAAGGAFAQLQDAVAALRRPARASALVLGCPGSILARWMIPRLQALQRDLPALTLHLSAHEGEFGADLDGLDAALLLGQAPWPDGWQVHVLAPERIGPVLSPALPQAQALAAGPPSALLQQPLLHTASRPQAWPSWAQAHGLDPAALRYGTGFEHLYYLLEAALAGIGVAIAPQPLVADDLGNGRLLAPWGFAETGGQWALCARREQQDPRVQALAHWLAGELRQGDG</sequence>
<keyword evidence="3" id="KW-0238">DNA-binding</keyword>
<dbReference type="SUPFAM" id="SSF53850">
    <property type="entry name" value="Periplasmic binding protein-like II"/>
    <property type="match status" value="1"/>
</dbReference>
<organism evidence="6 7">
    <name type="scientific">Xanthomonas graminis pv. phlei</name>
    <dbReference type="NCBI Taxonomy" id="487906"/>
    <lineage>
        <taxon>Bacteria</taxon>
        <taxon>Pseudomonadati</taxon>
        <taxon>Pseudomonadota</taxon>
        <taxon>Gammaproteobacteria</taxon>
        <taxon>Lysobacterales</taxon>
        <taxon>Lysobacteraceae</taxon>
        <taxon>Xanthomonas</taxon>
        <taxon>Xanthomonas translucens group</taxon>
        <taxon>Xanthomonas graminis</taxon>
    </lineage>
</organism>
<name>A0A0K2ZHS6_9XANT</name>
<dbReference type="PROSITE" id="PS50931">
    <property type="entry name" value="HTH_LYSR"/>
    <property type="match status" value="1"/>
</dbReference>